<dbReference type="Proteomes" id="UP000272942">
    <property type="component" value="Unassembled WGS sequence"/>
</dbReference>
<proteinExistence type="predicted"/>
<evidence type="ECO:0000313" key="2">
    <source>
        <dbReference type="Proteomes" id="UP000272942"/>
    </source>
</evidence>
<evidence type="ECO:0000313" key="1">
    <source>
        <dbReference type="EMBL" id="VDP92810.1"/>
    </source>
</evidence>
<dbReference type="AlphaFoldDB" id="A0A183B8K3"/>
<reference evidence="1 2" key="2">
    <citation type="submission" date="2018-11" db="EMBL/GenBank/DDBJ databases">
        <authorList>
            <consortium name="Pathogen Informatics"/>
        </authorList>
    </citation>
    <scope>NUCLEOTIDE SEQUENCE [LARGE SCALE GENOMIC DNA]</scope>
    <source>
        <strain evidence="1 2">Egypt</strain>
    </source>
</reference>
<accession>A0A183B8K3</accession>
<dbReference type="EMBL" id="UZAN01060893">
    <property type="protein sequence ID" value="VDP92810.1"/>
    <property type="molecule type" value="Genomic_DNA"/>
</dbReference>
<gene>
    <name evidence="1" type="ORF">ECPE_LOCUS15538</name>
</gene>
<dbReference type="WBParaSite" id="ECPE_0001557801-mRNA-1">
    <property type="protein sequence ID" value="ECPE_0001557801-mRNA-1"/>
    <property type="gene ID" value="ECPE_0001557801"/>
</dbReference>
<keyword evidence="2" id="KW-1185">Reference proteome</keyword>
<reference evidence="3" key="1">
    <citation type="submission" date="2016-06" db="UniProtKB">
        <authorList>
            <consortium name="WormBaseParasite"/>
        </authorList>
    </citation>
    <scope>IDENTIFICATION</scope>
</reference>
<sequence length="95" mass="10399">METPQVSASNPPLLILQSAAQVEQLRQGDATRFAFSAHQTVGLDSLEKIVNMVVTNDVPLEDIVQSVSWLENLGGKNLSTGQVVYKADEEDEETR</sequence>
<organism evidence="3">
    <name type="scientific">Echinostoma caproni</name>
    <dbReference type="NCBI Taxonomy" id="27848"/>
    <lineage>
        <taxon>Eukaryota</taxon>
        <taxon>Metazoa</taxon>
        <taxon>Spiralia</taxon>
        <taxon>Lophotrochozoa</taxon>
        <taxon>Platyhelminthes</taxon>
        <taxon>Trematoda</taxon>
        <taxon>Digenea</taxon>
        <taxon>Plagiorchiida</taxon>
        <taxon>Echinostomata</taxon>
        <taxon>Echinostomatoidea</taxon>
        <taxon>Echinostomatidae</taxon>
        <taxon>Echinostoma</taxon>
    </lineage>
</organism>
<protein>
    <submittedName>
        <fullName evidence="3">DNA-directed RNA polymerase III subunit RPC9</fullName>
    </submittedName>
</protein>
<name>A0A183B8K3_9TREM</name>
<evidence type="ECO:0000313" key="3">
    <source>
        <dbReference type="WBParaSite" id="ECPE_0001557801-mRNA-1"/>
    </source>
</evidence>